<organism evidence="4 5">
    <name type="scientific">Trinickia caryophylli</name>
    <name type="common">Paraburkholderia caryophylli</name>
    <dbReference type="NCBI Taxonomy" id="28094"/>
    <lineage>
        <taxon>Bacteria</taxon>
        <taxon>Pseudomonadati</taxon>
        <taxon>Pseudomonadota</taxon>
        <taxon>Betaproteobacteria</taxon>
        <taxon>Burkholderiales</taxon>
        <taxon>Burkholderiaceae</taxon>
        <taxon>Trinickia</taxon>
    </lineage>
</organism>
<dbReference type="InterPro" id="IPR041881">
    <property type="entry name" value="PqqD_sf"/>
</dbReference>
<evidence type="ECO:0000256" key="3">
    <source>
        <dbReference type="ARBA" id="ARBA00022905"/>
    </source>
</evidence>
<evidence type="ECO:0000313" key="4">
    <source>
        <dbReference type="EMBL" id="SMF52887.1"/>
    </source>
</evidence>
<dbReference type="NCBIfam" id="TIGR03859">
    <property type="entry name" value="PQQ_PqqD"/>
    <property type="match status" value="1"/>
</dbReference>
<proteinExistence type="predicted"/>
<dbReference type="Proteomes" id="UP000192911">
    <property type="component" value="Unassembled WGS sequence"/>
</dbReference>
<evidence type="ECO:0000313" key="5">
    <source>
        <dbReference type="Proteomes" id="UP000192911"/>
    </source>
</evidence>
<evidence type="ECO:0000256" key="1">
    <source>
        <dbReference type="ARBA" id="ARBA00004886"/>
    </source>
</evidence>
<comment type="pathway">
    <text evidence="1">Cofactor biosynthesis; pyrroloquinoline quinone biosynthesis.</text>
</comment>
<dbReference type="EMBL" id="FXAH01000009">
    <property type="protein sequence ID" value="SMF52887.1"/>
    <property type="molecule type" value="Genomic_DNA"/>
</dbReference>
<keyword evidence="3" id="KW-0884">PQQ biosynthesis</keyword>
<gene>
    <name evidence="4" type="ORF">SAMN06295900_10982</name>
</gene>
<dbReference type="Gene3D" id="1.10.10.1150">
    <property type="entry name" value="Coenzyme PQQ synthesis protein D (PqqD)"/>
    <property type="match status" value="1"/>
</dbReference>
<dbReference type="InterPro" id="IPR022479">
    <property type="entry name" value="PqqD_bac"/>
</dbReference>
<dbReference type="STRING" id="28094.SAMN06295900_10982"/>
<evidence type="ECO:0000256" key="2">
    <source>
        <dbReference type="ARBA" id="ARBA00011741"/>
    </source>
</evidence>
<sequence length="108" mass="11772">MKRCPAPVPHTVMTVDATVSLDACPRRASHLVFRWEASQDAYVILYPEGLVKLNASAGEILKRCDGMRSVSSVIAELQAAYAGADGAQIADATRAFIDTARHKGWLQW</sequence>
<dbReference type="RefSeq" id="WP_285598256.1">
    <property type="nucleotide sequence ID" value="NZ_BSQD01000009.1"/>
</dbReference>
<dbReference type="InterPro" id="IPR008792">
    <property type="entry name" value="PQQD"/>
</dbReference>
<accession>A0A1X7FIY9</accession>
<dbReference type="Pfam" id="PF05402">
    <property type="entry name" value="PqqD"/>
    <property type="match status" value="1"/>
</dbReference>
<reference evidence="5" key="1">
    <citation type="submission" date="2017-04" db="EMBL/GenBank/DDBJ databases">
        <authorList>
            <person name="Varghese N."/>
            <person name="Submissions S."/>
        </authorList>
    </citation>
    <scope>NUCLEOTIDE SEQUENCE [LARGE SCALE GENOMIC DNA]</scope>
    <source>
        <strain evidence="5">Ballard 720</strain>
    </source>
</reference>
<dbReference type="GO" id="GO:0048038">
    <property type="term" value="F:quinone binding"/>
    <property type="evidence" value="ECO:0007669"/>
    <property type="project" value="InterPro"/>
</dbReference>
<dbReference type="UniPathway" id="UPA00539"/>
<name>A0A1X7FIY9_TRICW</name>
<protein>
    <submittedName>
        <fullName evidence="4">Pyrroloquinoline quinone biosynthesis protein D</fullName>
    </submittedName>
</protein>
<dbReference type="GO" id="GO:0018189">
    <property type="term" value="P:pyrroloquinoline quinone biosynthetic process"/>
    <property type="evidence" value="ECO:0007669"/>
    <property type="project" value="UniProtKB-UniPathway"/>
</dbReference>
<dbReference type="AlphaFoldDB" id="A0A1X7FIY9"/>
<comment type="subunit">
    <text evidence="2">Monomer. Interacts with PqqE.</text>
</comment>
<keyword evidence="5" id="KW-1185">Reference proteome</keyword>